<evidence type="ECO:0000256" key="7">
    <source>
        <dbReference type="ARBA" id="ARBA00022692"/>
    </source>
</evidence>
<gene>
    <name evidence="17" type="ORF">XELAEV_18015250mg</name>
</gene>
<evidence type="ECO:0000256" key="1">
    <source>
        <dbReference type="ARBA" id="ARBA00003922"/>
    </source>
</evidence>
<dbReference type="InterPro" id="IPR013092">
    <property type="entry name" value="Connexin_N"/>
</dbReference>
<dbReference type="PANTHER" id="PTHR11984">
    <property type="entry name" value="CONNEXIN"/>
    <property type="match status" value="1"/>
</dbReference>
<feature type="transmembrane region" description="Helical" evidence="14">
    <location>
        <begin position="78"/>
        <end position="99"/>
    </location>
</feature>
<organism evidence="17 18">
    <name type="scientific">Xenopus laevis</name>
    <name type="common">African clawed frog</name>
    <dbReference type="NCBI Taxonomy" id="8355"/>
    <lineage>
        <taxon>Eukaryota</taxon>
        <taxon>Metazoa</taxon>
        <taxon>Chordata</taxon>
        <taxon>Craniata</taxon>
        <taxon>Vertebrata</taxon>
        <taxon>Euteleostomi</taxon>
        <taxon>Amphibia</taxon>
        <taxon>Batrachia</taxon>
        <taxon>Anura</taxon>
        <taxon>Pipoidea</taxon>
        <taxon>Pipidae</taxon>
        <taxon>Xenopodinae</taxon>
        <taxon>Xenopus</taxon>
        <taxon>Xenopus</taxon>
    </lineage>
</organism>
<dbReference type="SMART" id="SM01089">
    <property type="entry name" value="Connexin_CCC"/>
    <property type="match status" value="1"/>
</dbReference>
<dbReference type="GO" id="GO:0005243">
    <property type="term" value="F:gap junction channel activity"/>
    <property type="evidence" value="ECO:0007669"/>
    <property type="project" value="TreeGrafter"/>
</dbReference>
<feature type="region of interest" description="Disordered" evidence="13">
    <location>
        <begin position="328"/>
        <end position="350"/>
    </location>
</feature>
<evidence type="ECO:0000256" key="12">
    <source>
        <dbReference type="RuleBase" id="RU000630"/>
    </source>
</evidence>
<keyword evidence="11 14" id="KW-0472">Membrane</keyword>
<dbReference type="InterPro" id="IPR019570">
    <property type="entry name" value="Connexin_CCC"/>
</dbReference>
<dbReference type="PRINTS" id="PR00206">
    <property type="entry name" value="CONNEXIN"/>
</dbReference>
<comment type="similarity">
    <text evidence="4">Belongs to the connexin family. Alpha-type (group II) subfamily.</text>
</comment>
<evidence type="ECO:0000256" key="6">
    <source>
        <dbReference type="ARBA" id="ARBA00022475"/>
    </source>
</evidence>
<evidence type="ECO:0000256" key="9">
    <source>
        <dbReference type="ARBA" id="ARBA00022949"/>
    </source>
</evidence>
<keyword evidence="9" id="KW-0965">Cell junction</keyword>
<dbReference type="SMART" id="SM00037">
    <property type="entry name" value="CNX"/>
    <property type="match status" value="1"/>
</dbReference>
<comment type="function">
    <text evidence="1 12">One gap junction consists of a cluster of closely packed pairs of transmembrane channels, the connexons, through which materials of low MW diffuse from one cell to a neighboring cell.</text>
</comment>
<feature type="transmembrane region" description="Helical" evidence="14">
    <location>
        <begin position="207"/>
        <end position="231"/>
    </location>
</feature>
<dbReference type="SUPFAM" id="SSF118220">
    <property type="entry name" value="Connexin43"/>
    <property type="match status" value="1"/>
</dbReference>
<dbReference type="InterPro" id="IPR038359">
    <property type="entry name" value="Connexin_N_sf"/>
</dbReference>
<dbReference type="Proteomes" id="UP000694892">
    <property type="component" value="Chromosome 2S"/>
</dbReference>
<keyword evidence="8 12" id="KW-0303">Gap junction</keyword>
<evidence type="ECO:0000259" key="15">
    <source>
        <dbReference type="SMART" id="SM00037"/>
    </source>
</evidence>
<keyword evidence="10 14" id="KW-1133">Transmembrane helix</keyword>
<evidence type="ECO:0000256" key="2">
    <source>
        <dbReference type="ARBA" id="ARBA00004610"/>
    </source>
</evidence>
<comment type="subunit">
    <text evidence="5 12">A connexon is composed of a hexamer of connexins.</text>
</comment>
<reference evidence="18" key="1">
    <citation type="journal article" date="2016" name="Nature">
        <title>Genome evolution in the allotetraploid frog Xenopus laevis.</title>
        <authorList>
            <person name="Session A.M."/>
            <person name="Uno Y."/>
            <person name="Kwon T."/>
            <person name="Chapman J.A."/>
            <person name="Toyoda A."/>
            <person name="Takahashi S."/>
            <person name="Fukui A."/>
            <person name="Hikosaka A."/>
            <person name="Suzuki A."/>
            <person name="Kondo M."/>
            <person name="van Heeringen S.J."/>
            <person name="Quigley I."/>
            <person name="Heinz S."/>
            <person name="Ogino H."/>
            <person name="Ochi H."/>
            <person name="Hellsten U."/>
            <person name="Lyons J.B."/>
            <person name="Simakov O."/>
            <person name="Putnam N."/>
            <person name="Stites J."/>
            <person name="Kuroki Y."/>
            <person name="Tanaka T."/>
            <person name="Michiue T."/>
            <person name="Watanabe M."/>
            <person name="Bogdanovic O."/>
            <person name="Lister R."/>
            <person name="Georgiou G."/>
            <person name="Paranjpe S.S."/>
            <person name="van Kruijsbergen I."/>
            <person name="Shu S."/>
            <person name="Carlson J."/>
            <person name="Kinoshita T."/>
            <person name="Ohta Y."/>
            <person name="Mawaribuchi S."/>
            <person name="Jenkins J."/>
            <person name="Grimwood J."/>
            <person name="Schmutz J."/>
            <person name="Mitros T."/>
            <person name="Mozaffari S.V."/>
            <person name="Suzuki Y."/>
            <person name="Haramoto Y."/>
            <person name="Yamamoto T.S."/>
            <person name="Takagi C."/>
            <person name="Heald R."/>
            <person name="Miller K."/>
            <person name="Haudenschild C."/>
            <person name="Kitzman J."/>
            <person name="Nakayama T."/>
            <person name="Izutsu Y."/>
            <person name="Robert J."/>
            <person name="Fortriede J."/>
            <person name="Burns K."/>
            <person name="Lotay V."/>
            <person name="Karimi K."/>
            <person name="Yasuoka Y."/>
            <person name="Dichmann D.S."/>
            <person name="Flajnik M.F."/>
            <person name="Houston D.W."/>
            <person name="Shendure J."/>
            <person name="DuPasquier L."/>
            <person name="Vize P.D."/>
            <person name="Zorn A.M."/>
            <person name="Ito M."/>
            <person name="Marcotte E.M."/>
            <person name="Wallingford J.B."/>
            <person name="Ito Y."/>
            <person name="Asashima M."/>
            <person name="Ueno N."/>
            <person name="Matsuda Y."/>
            <person name="Veenstra G.J."/>
            <person name="Fujiyama A."/>
            <person name="Harland R.M."/>
            <person name="Taira M."/>
            <person name="Rokhsar D.S."/>
        </authorList>
    </citation>
    <scope>NUCLEOTIDE SEQUENCE [LARGE SCALE GENOMIC DNA]</scope>
    <source>
        <strain evidence="18">J</strain>
    </source>
</reference>
<dbReference type="InterPro" id="IPR000500">
    <property type="entry name" value="Connexin"/>
</dbReference>
<dbReference type="PANTHER" id="PTHR11984:SF54">
    <property type="entry name" value="GAP JUNCTION ALPHA-4 PROTEIN"/>
    <property type="match status" value="1"/>
</dbReference>
<dbReference type="Gene3D" id="1.20.1440.80">
    <property type="entry name" value="Gap junction channel protein cysteine-rich domain"/>
    <property type="match status" value="1"/>
</dbReference>
<evidence type="ECO:0000256" key="10">
    <source>
        <dbReference type="ARBA" id="ARBA00022989"/>
    </source>
</evidence>
<keyword evidence="6" id="KW-1003">Cell membrane</keyword>
<protein>
    <recommendedName>
        <fullName evidence="12">Gap junction protein</fullName>
    </recommendedName>
</protein>
<dbReference type="InterPro" id="IPR017990">
    <property type="entry name" value="Connexin_CS"/>
</dbReference>
<dbReference type="PROSITE" id="PS00407">
    <property type="entry name" value="CONNEXINS_1"/>
    <property type="match status" value="1"/>
</dbReference>
<keyword evidence="7 12" id="KW-0812">Transmembrane</keyword>
<feature type="domain" description="Connexin N-terminal" evidence="15">
    <location>
        <begin position="43"/>
        <end position="76"/>
    </location>
</feature>
<evidence type="ECO:0000259" key="16">
    <source>
        <dbReference type="SMART" id="SM01089"/>
    </source>
</evidence>
<proteinExistence type="inferred from homology"/>
<dbReference type="GO" id="GO:0005922">
    <property type="term" value="C:connexin complex"/>
    <property type="evidence" value="ECO:0007669"/>
    <property type="project" value="InterPro"/>
</dbReference>
<dbReference type="OMA" id="ICKSMIN"/>
<dbReference type="AlphaFoldDB" id="A0A974HVS3"/>
<feature type="domain" description="Connexin cysteine-rich" evidence="16">
    <location>
        <begin position="164"/>
        <end position="230"/>
    </location>
</feature>
<evidence type="ECO:0000313" key="18">
    <source>
        <dbReference type="Proteomes" id="UP000694892"/>
    </source>
</evidence>
<evidence type="ECO:0000256" key="5">
    <source>
        <dbReference type="ARBA" id="ARBA00011455"/>
    </source>
</evidence>
<evidence type="ECO:0000256" key="4">
    <source>
        <dbReference type="ARBA" id="ARBA00006589"/>
    </source>
</evidence>
<dbReference type="PROSITE" id="PS00408">
    <property type="entry name" value="CONNEXINS_2"/>
    <property type="match status" value="1"/>
</dbReference>
<feature type="compositionally biased region" description="Polar residues" evidence="13">
    <location>
        <begin position="338"/>
        <end position="350"/>
    </location>
</feature>
<evidence type="ECO:0000313" key="17">
    <source>
        <dbReference type="EMBL" id="OCT92194.1"/>
    </source>
</evidence>
<evidence type="ECO:0000256" key="8">
    <source>
        <dbReference type="ARBA" id="ARBA00022868"/>
    </source>
</evidence>
<evidence type="ECO:0000256" key="14">
    <source>
        <dbReference type="SAM" id="Phobius"/>
    </source>
</evidence>
<sequence length="350" mass="40436">MGDWEFLEKLLDQVQEHSTSIGKIWLMVLFIFRILILGLAGESVWGDEQSDFTCNTEQPGCTNVCYDKAFPISHVRYWVLQFLFVSTPTLFYLGHIIYLSRKEEKLKQKESQLRALDDKEQVQQAIAIIEKKKLKLYIQEDGTVKIKGALMCTYLTSVIFKSIFEAGFLLGQWYLYGFVMIPIYVCERVPCPHKVDCFVSRPMEKTIFIVFMLVVSLISLFLNILELIHLICKSMINTLKKYSPYNPANRYTKNEDAYPEKTSETATAPFQDKTYIYLPMNENISYPQYKMPNEQNWANFNTEQQLALNDQSALGHYSLSAFMPVSPKTHSTVEKPTTRASSSASKKQYV</sequence>
<feature type="transmembrane region" description="Helical" evidence="14">
    <location>
        <begin position="21"/>
        <end position="40"/>
    </location>
</feature>
<dbReference type="Pfam" id="PF00029">
    <property type="entry name" value="Connexin"/>
    <property type="match status" value="1"/>
</dbReference>
<evidence type="ECO:0000256" key="3">
    <source>
        <dbReference type="ARBA" id="ARBA00004651"/>
    </source>
</evidence>
<dbReference type="InterPro" id="IPR034634">
    <property type="entry name" value="Connexin_C"/>
</dbReference>
<evidence type="ECO:0000256" key="13">
    <source>
        <dbReference type="SAM" id="MobiDB-lite"/>
    </source>
</evidence>
<comment type="subcellular location">
    <subcellularLocation>
        <location evidence="2">Cell junction</location>
        <location evidence="2">Gap junction</location>
    </subcellularLocation>
    <subcellularLocation>
        <location evidence="3 12">Cell membrane</location>
        <topology evidence="3 12">Multi-pass membrane protein</topology>
    </subcellularLocation>
</comment>
<name>A0A974HVS3_XENLA</name>
<accession>A0A974HVS3</accession>
<dbReference type="GO" id="GO:0007267">
    <property type="term" value="P:cell-cell signaling"/>
    <property type="evidence" value="ECO:0007669"/>
    <property type="project" value="TreeGrafter"/>
</dbReference>
<evidence type="ECO:0000256" key="11">
    <source>
        <dbReference type="ARBA" id="ARBA00023136"/>
    </source>
</evidence>
<dbReference type="EMBL" id="CM004469">
    <property type="protein sequence ID" value="OCT92194.1"/>
    <property type="molecule type" value="Genomic_DNA"/>
</dbReference>
<dbReference type="FunFam" id="1.20.1440.80:FF:000001">
    <property type="entry name" value="Gap junction alpha-1"/>
    <property type="match status" value="1"/>
</dbReference>